<feature type="transmembrane region" description="Helical" evidence="8">
    <location>
        <begin position="146"/>
        <end position="175"/>
    </location>
</feature>
<dbReference type="PANTHER" id="PTHR43663">
    <property type="entry name" value="CHROMATE TRANSPORT PROTEIN-RELATED"/>
    <property type="match status" value="1"/>
</dbReference>
<comment type="subcellular location">
    <subcellularLocation>
        <location evidence="1">Cell membrane</location>
        <topology evidence="1">Multi-pass membrane protein</topology>
    </subcellularLocation>
</comment>
<feature type="transmembrane region" description="Helical" evidence="8">
    <location>
        <begin position="12"/>
        <end position="32"/>
    </location>
</feature>
<feature type="region of interest" description="Disordered" evidence="7">
    <location>
        <begin position="184"/>
        <end position="207"/>
    </location>
</feature>
<evidence type="ECO:0000256" key="4">
    <source>
        <dbReference type="ARBA" id="ARBA00022692"/>
    </source>
</evidence>
<feature type="compositionally biased region" description="Basic and acidic residues" evidence="7">
    <location>
        <begin position="185"/>
        <end position="207"/>
    </location>
</feature>
<name>G4Q405_ACIIR</name>
<evidence type="ECO:0000313" key="10">
    <source>
        <dbReference type="Proteomes" id="UP000007093"/>
    </source>
</evidence>
<evidence type="ECO:0000256" key="3">
    <source>
        <dbReference type="ARBA" id="ARBA00022475"/>
    </source>
</evidence>
<dbReference type="EMBL" id="CP003058">
    <property type="protein sequence ID" value="AEQ23071.1"/>
    <property type="molecule type" value="Genomic_DNA"/>
</dbReference>
<evidence type="ECO:0000256" key="2">
    <source>
        <dbReference type="ARBA" id="ARBA00005262"/>
    </source>
</evidence>
<dbReference type="PATRIC" id="fig|568816.4.peg.1808"/>
<evidence type="ECO:0000256" key="6">
    <source>
        <dbReference type="ARBA" id="ARBA00023136"/>
    </source>
</evidence>
<feature type="transmembrane region" description="Helical" evidence="8">
    <location>
        <begin position="81"/>
        <end position="105"/>
    </location>
</feature>
<evidence type="ECO:0000256" key="5">
    <source>
        <dbReference type="ARBA" id="ARBA00022989"/>
    </source>
</evidence>
<reference evidence="9 10" key="1">
    <citation type="journal article" date="2011" name="J. Bacteriol.">
        <title>Complete genome sequence of Acidaminococcus intestini RYC-MR95, a Gram-negative bacterium from the phylum Firmicutes.</title>
        <authorList>
            <person name="D'Auria G."/>
            <person name="Galan J.C."/>
            <person name="Rodriguez-Alcayna M."/>
            <person name="Moya A."/>
            <person name="Baquero F."/>
            <person name="Latorre A."/>
        </authorList>
    </citation>
    <scope>NUCLEOTIDE SEQUENCE [LARGE SCALE GENOMIC DNA]</scope>
    <source>
        <strain evidence="9 10">RyC-MR95</strain>
    </source>
</reference>
<comment type="similarity">
    <text evidence="2">Belongs to the chromate ion transporter (CHR) (TC 2.A.51) family.</text>
</comment>
<dbReference type="PANTHER" id="PTHR43663:SF1">
    <property type="entry name" value="CHROMATE TRANSPORTER"/>
    <property type="match status" value="1"/>
</dbReference>
<keyword evidence="3" id="KW-1003">Cell membrane</keyword>
<dbReference type="GO" id="GO:0005886">
    <property type="term" value="C:plasma membrane"/>
    <property type="evidence" value="ECO:0007669"/>
    <property type="project" value="UniProtKB-SubCell"/>
</dbReference>
<accession>G4Q405</accession>
<dbReference type="HOGENOM" id="CLU_018106_1_0_9"/>
<keyword evidence="5 8" id="KW-1133">Transmembrane helix</keyword>
<dbReference type="STRING" id="568816.Acin_1862"/>
<dbReference type="eggNOG" id="COG2059">
    <property type="taxonomic scope" value="Bacteria"/>
</dbReference>
<dbReference type="FunCoup" id="G4Q405">
    <property type="interactions" value="2"/>
</dbReference>
<proteinExistence type="inferred from homology"/>
<evidence type="ECO:0000256" key="7">
    <source>
        <dbReference type="SAM" id="MobiDB-lite"/>
    </source>
</evidence>
<dbReference type="Proteomes" id="UP000007093">
    <property type="component" value="Chromosome"/>
</dbReference>
<evidence type="ECO:0000256" key="8">
    <source>
        <dbReference type="SAM" id="Phobius"/>
    </source>
</evidence>
<keyword evidence="4 8" id="KW-0812">Transmembrane</keyword>
<keyword evidence="6 8" id="KW-0472">Membrane</keyword>
<sequence length="207" mass="22774">MDGMKKCWKLFWVFAQIGITTFGGGYAMLSILQREVVEKRHWATEEELMDDYAIGQCTPGVIAINTATFIGYKLYGITGGIIATLGVIFPSLLIITSIAAFLLNFADLAIVKHAFDGIRACVTVLIFDAVIKLGKKALIDKTSWLLFFIVLVLSLLTSIPTVMLIVLSGIAGCLFSSKSASIKTMSKEEDPQDHAENYAKEDESWKH</sequence>
<evidence type="ECO:0000256" key="1">
    <source>
        <dbReference type="ARBA" id="ARBA00004651"/>
    </source>
</evidence>
<gene>
    <name evidence="9" type="ordered locus">Acin_1862</name>
</gene>
<evidence type="ECO:0000313" key="9">
    <source>
        <dbReference type="EMBL" id="AEQ23071.1"/>
    </source>
</evidence>
<protein>
    <submittedName>
        <fullName evidence="9">Chromate transporter</fullName>
    </submittedName>
</protein>
<dbReference type="GO" id="GO:0015109">
    <property type="term" value="F:chromate transmembrane transporter activity"/>
    <property type="evidence" value="ECO:0007669"/>
    <property type="project" value="InterPro"/>
</dbReference>
<dbReference type="InterPro" id="IPR052518">
    <property type="entry name" value="CHR_Transporter"/>
</dbReference>
<organism evidence="9 10">
    <name type="scientific">Acidaminococcus intestini (strain RyC-MR95)</name>
    <dbReference type="NCBI Taxonomy" id="568816"/>
    <lineage>
        <taxon>Bacteria</taxon>
        <taxon>Bacillati</taxon>
        <taxon>Bacillota</taxon>
        <taxon>Negativicutes</taxon>
        <taxon>Acidaminococcales</taxon>
        <taxon>Acidaminococcaceae</taxon>
        <taxon>Acidaminococcus</taxon>
    </lineage>
</organism>
<dbReference type="KEGG" id="ain:Acin_1862"/>
<dbReference type="InParanoid" id="G4Q405"/>
<dbReference type="Pfam" id="PF02417">
    <property type="entry name" value="Chromate_transp"/>
    <property type="match status" value="1"/>
</dbReference>
<keyword evidence="10" id="KW-1185">Reference proteome</keyword>
<dbReference type="AlphaFoldDB" id="G4Q405"/>
<dbReference type="InterPro" id="IPR003370">
    <property type="entry name" value="Chromate_transpt"/>
</dbReference>
<feature type="transmembrane region" description="Helical" evidence="8">
    <location>
        <begin position="53"/>
        <end position="75"/>
    </location>
</feature>